<dbReference type="OrthoDB" id="294730at2759"/>
<feature type="region of interest" description="Disordered" evidence="1">
    <location>
        <begin position="1"/>
        <end position="80"/>
    </location>
</feature>
<dbReference type="AlphaFoldDB" id="A0A8K0KPM1"/>
<sequence>MFDRVSSNKKRWRDYQMDSGSESQGLLSSTTSLRSKGSYGGSAVMFPDSETSDYESSMPMRISRSQQSLTSERNHHYSSRRPYHYRNDHRFKGRIDDLSSIPMTYNRFQYYNKLRTYAADEDSILSVPDHVIPENFWVPYIPGSSHAGKQNSLITIVEIVPKNV</sequence>
<dbReference type="Proteomes" id="UP000792457">
    <property type="component" value="Unassembled WGS sequence"/>
</dbReference>
<evidence type="ECO:0000313" key="3">
    <source>
        <dbReference type="Proteomes" id="UP000792457"/>
    </source>
</evidence>
<evidence type="ECO:0000313" key="2">
    <source>
        <dbReference type="EMBL" id="KAG8238088.1"/>
    </source>
</evidence>
<evidence type="ECO:0000256" key="1">
    <source>
        <dbReference type="SAM" id="MobiDB-lite"/>
    </source>
</evidence>
<gene>
    <name evidence="2" type="ORF">J437_LFUL012195</name>
</gene>
<proteinExistence type="predicted"/>
<reference evidence="2" key="1">
    <citation type="submission" date="2013-04" db="EMBL/GenBank/DDBJ databases">
        <authorList>
            <person name="Qu J."/>
            <person name="Murali S.C."/>
            <person name="Bandaranaike D."/>
            <person name="Bellair M."/>
            <person name="Blankenburg K."/>
            <person name="Chao H."/>
            <person name="Dinh H."/>
            <person name="Doddapaneni H."/>
            <person name="Downs B."/>
            <person name="Dugan-Rocha S."/>
            <person name="Elkadiri S."/>
            <person name="Gnanaolivu R.D."/>
            <person name="Hernandez B."/>
            <person name="Javaid M."/>
            <person name="Jayaseelan J.C."/>
            <person name="Lee S."/>
            <person name="Li M."/>
            <person name="Ming W."/>
            <person name="Munidasa M."/>
            <person name="Muniz J."/>
            <person name="Nguyen L."/>
            <person name="Ongeri F."/>
            <person name="Osuji N."/>
            <person name="Pu L.-L."/>
            <person name="Puazo M."/>
            <person name="Qu C."/>
            <person name="Quiroz J."/>
            <person name="Raj R."/>
            <person name="Weissenberger G."/>
            <person name="Xin Y."/>
            <person name="Zou X."/>
            <person name="Han Y."/>
            <person name="Richards S."/>
            <person name="Worley K."/>
            <person name="Muzny D."/>
            <person name="Gibbs R."/>
        </authorList>
    </citation>
    <scope>NUCLEOTIDE SEQUENCE</scope>
    <source>
        <strain evidence="2">Sampled in the wild</strain>
    </source>
</reference>
<accession>A0A8K0KPM1</accession>
<name>A0A8K0KPM1_LADFU</name>
<organism evidence="2 3">
    <name type="scientific">Ladona fulva</name>
    <name type="common">Scarce chaser dragonfly</name>
    <name type="synonym">Libellula fulva</name>
    <dbReference type="NCBI Taxonomy" id="123851"/>
    <lineage>
        <taxon>Eukaryota</taxon>
        <taxon>Metazoa</taxon>
        <taxon>Ecdysozoa</taxon>
        <taxon>Arthropoda</taxon>
        <taxon>Hexapoda</taxon>
        <taxon>Insecta</taxon>
        <taxon>Pterygota</taxon>
        <taxon>Palaeoptera</taxon>
        <taxon>Odonata</taxon>
        <taxon>Epiprocta</taxon>
        <taxon>Anisoptera</taxon>
        <taxon>Libelluloidea</taxon>
        <taxon>Libellulidae</taxon>
        <taxon>Ladona</taxon>
    </lineage>
</organism>
<feature type="compositionally biased region" description="Polar residues" evidence="1">
    <location>
        <begin position="18"/>
        <end position="35"/>
    </location>
</feature>
<keyword evidence="3" id="KW-1185">Reference proteome</keyword>
<comment type="caution">
    <text evidence="2">The sequence shown here is derived from an EMBL/GenBank/DDBJ whole genome shotgun (WGS) entry which is preliminary data.</text>
</comment>
<reference evidence="2" key="2">
    <citation type="submission" date="2017-10" db="EMBL/GenBank/DDBJ databases">
        <title>Ladona fulva Genome sequencing and assembly.</title>
        <authorList>
            <person name="Murali S."/>
            <person name="Richards S."/>
            <person name="Bandaranaike D."/>
            <person name="Bellair M."/>
            <person name="Blankenburg K."/>
            <person name="Chao H."/>
            <person name="Dinh H."/>
            <person name="Doddapaneni H."/>
            <person name="Dugan-Rocha S."/>
            <person name="Elkadiri S."/>
            <person name="Gnanaolivu R."/>
            <person name="Hernandez B."/>
            <person name="Skinner E."/>
            <person name="Javaid M."/>
            <person name="Lee S."/>
            <person name="Li M."/>
            <person name="Ming W."/>
            <person name="Munidasa M."/>
            <person name="Muniz J."/>
            <person name="Nguyen L."/>
            <person name="Hughes D."/>
            <person name="Osuji N."/>
            <person name="Pu L.-L."/>
            <person name="Puazo M."/>
            <person name="Qu C."/>
            <person name="Quiroz J."/>
            <person name="Raj R."/>
            <person name="Weissenberger G."/>
            <person name="Xin Y."/>
            <person name="Zou X."/>
            <person name="Han Y."/>
            <person name="Worley K."/>
            <person name="Muzny D."/>
            <person name="Gibbs R."/>
        </authorList>
    </citation>
    <scope>NUCLEOTIDE SEQUENCE</scope>
    <source>
        <strain evidence="2">Sampled in the wild</strain>
    </source>
</reference>
<dbReference type="EMBL" id="KZ309282">
    <property type="protein sequence ID" value="KAG8238088.1"/>
    <property type="molecule type" value="Genomic_DNA"/>
</dbReference>
<protein>
    <submittedName>
        <fullName evidence="2">Uncharacterized protein</fullName>
    </submittedName>
</protein>